<reference evidence="8" key="1">
    <citation type="journal article" date="2023" name="Mol. Phylogenet. Evol.">
        <title>Genome-scale phylogeny and comparative genomics of the fungal order Sordariales.</title>
        <authorList>
            <person name="Hensen N."/>
            <person name="Bonometti L."/>
            <person name="Westerberg I."/>
            <person name="Brannstrom I.O."/>
            <person name="Guillou S."/>
            <person name="Cros-Aarteil S."/>
            <person name="Calhoun S."/>
            <person name="Haridas S."/>
            <person name="Kuo A."/>
            <person name="Mondo S."/>
            <person name="Pangilinan J."/>
            <person name="Riley R."/>
            <person name="LaButti K."/>
            <person name="Andreopoulos B."/>
            <person name="Lipzen A."/>
            <person name="Chen C."/>
            <person name="Yan M."/>
            <person name="Daum C."/>
            <person name="Ng V."/>
            <person name="Clum A."/>
            <person name="Steindorff A."/>
            <person name="Ohm R.A."/>
            <person name="Martin F."/>
            <person name="Silar P."/>
            <person name="Natvig D.O."/>
            <person name="Lalanne C."/>
            <person name="Gautier V."/>
            <person name="Ament-Velasquez S.L."/>
            <person name="Kruys A."/>
            <person name="Hutchinson M.I."/>
            <person name="Powell A.J."/>
            <person name="Barry K."/>
            <person name="Miller A.N."/>
            <person name="Grigoriev I.V."/>
            <person name="Debuchy R."/>
            <person name="Gladieux P."/>
            <person name="Hiltunen Thoren M."/>
            <person name="Johannesson H."/>
        </authorList>
    </citation>
    <scope>NUCLEOTIDE SEQUENCE</scope>
    <source>
        <strain evidence="8">CBS 103.79</strain>
    </source>
</reference>
<dbReference type="GO" id="GO:0003677">
    <property type="term" value="F:DNA binding"/>
    <property type="evidence" value="ECO:0007669"/>
    <property type="project" value="UniProtKB-KW"/>
</dbReference>
<feature type="domain" description="ORC6 first cyclin-like" evidence="7">
    <location>
        <begin position="13"/>
        <end position="96"/>
    </location>
</feature>
<evidence type="ECO:0000313" key="9">
    <source>
        <dbReference type="Proteomes" id="UP001303889"/>
    </source>
</evidence>
<gene>
    <name evidence="8" type="ORF">C8A05DRAFT_37788</name>
</gene>
<feature type="region of interest" description="Disordered" evidence="6">
    <location>
        <begin position="321"/>
        <end position="346"/>
    </location>
</feature>
<proteinExistence type="inferred from homology"/>
<reference evidence="8" key="2">
    <citation type="submission" date="2023-05" db="EMBL/GenBank/DDBJ databases">
        <authorList>
            <consortium name="Lawrence Berkeley National Laboratory"/>
            <person name="Steindorff A."/>
            <person name="Hensen N."/>
            <person name="Bonometti L."/>
            <person name="Westerberg I."/>
            <person name="Brannstrom I.O."/>
            <person name="Guillou S."/>
            <person name="Cros-Aarteil S."/>
            <person name="Calhoun S."/>
            <person name="Haridas S."/>
            <person name="Kuo A."/>
            <person name="Mondo S."/>
            <person name="Pangilinan J."/>
            <person name="Riley R."/>
            <person name="Labutti K."/>
            <person name="Andreopoulos B."/>
            <person name="Lipzen A."/>
            <person name="Chen C."/>
            <person name="Yanf M."/>
            <person name="Daum C."/>
            <person name="Ng V."/>
            <person name="Clum A."/>
            <person name="Ohm R."/>
            <person name="Martin F."/>
            <person name="Silar P."/>
            <person name="Natvig D."/>
            <person name="Lalanne C."/>
            <person name="Gautier V."/>
            <person name="Ament-Velasquez S.L."/>
            <person name="Kruys A."/>
            <person name="Hutchinson M.I."/>
            <person name="Powell A.J."/>
            <person name="Barry K."/>
            <person name="Miller A.N."/>
            <person name="Grigoriev I.V."/>
            <person name="Debuchy R."/>
            <person name="Gladieux P."/>
            <person name="Thoren M.H."/>
            <person name="Johannesson H."/>
        </authorList>
    </citation>
    <scope>NUCLEOTIDE SEQUENCE</scope>
    <source>
        <strain evidence="8">CBS 103.79</strain>
    </source>
</reference>
<keyword evidence="4" id="KW-0238">DNA-binding</keyword>
<comment type="similarity">
    <text evidence="2">Belongs to the ORC6 family.</text>
</comment>
<protein>
    <submittedName>
        <fullName evidence="8">Origin recognition complex subunit 6</fullName>
    </submittedName>
</protein>
<evidence type="ECO:0000256" key="4">
    <source>
        <dbReference type="ARBA" id="ARBA00023125"/>
    </source>
</evidence>
<comment type="caution">
    <text evidence="8">The sequence shown here is derived from an EMBL/GenBank/DDBJ whole genome shotgun (WGS) entry which is preliminary data.</text>
</comment>
<evidence type="ECO:0000256" key="5">
    <source>
        <dbReference type="ARBA" id="ARBA00023242"/>
    </source>
</evidence>
<dbReference type="EMBL" id="MU855907">
    <property type="protein sequence ID" value="KAK3898617.1"/>
    <property type="molecule type" value="Genomic_DNA"/>
</dbReference>
<dbReference type="InterPro" id="IPR008721">
    <property type="entry name" value="ORC6_cyclin_first"/>
</dbReference>
<evidence type="ECO:0000259" key="7">
    <source>
        <dbReference type="Pfam" id="PF05460"/>
    </source>
</evidence>
<evidence type="ECO:0000256" key="2">
    <source>
        <dbReference type="ARBA" id="ARBA00010840"/>
    </source>
</evidence>
<comment type="subcellular location">
    <subcellularLocation>
        <location evidence="1">Nucleus</location>
    </subcellularLocation>
</comment>
<dbReference type="Proteomes" id="UP001303889">
    <property type="component" value="Unassembled WGS sequence"/>
</dbReference>
<feature type="region of interest" description="Disordered" evidence="6">
    <location>
        <begin position="96"/>
        <end position="182"/>
    </location>
</feature>
<feature type="compositionally biased region" description="Low complexity" evidence="6">
    <location>
        <begin position="132"/>
        <end position="175"/>
    </location>
</feature>
<name>A0AAN6ME55_9PEZI</name>
<accession>A0AAN6ME55</accession>
<evidence type="ECO:0000313" key="8">
    <source>
        <dbReference type="EMBL" id="KAK3898617.1"/>
    </source>
</evidence>
<dbReference type="AlphaFoldDB" id="A0AAN6ME55"/>
<keyword evidence="9" id="KW-1185">Reference proteome</keyword>
<dbReference type="GO" id="GO:0006260">
    <property type="term" value="P:DNA replication"/>
    <property type="evidence" value="ECO:0007669"/>
    <property type="project" value="UniProtKB-KW"/>
</dbReference>
<dbReference type="GO" id="GO:0005664">
    <property type="term" value="C:nuclear origin of replication recognition complex"/>
    <property type="evidence" value="ECO:0007669"/>
    <property type="project" value="InterPro"/>
</dbReference>
<evidence type="ECO:0000256" key="1">
    <source>
        <dbReference type="ARBA" id="ARBA00004123"/>
    </source>
</evidence>
<sequence>MNRSSAEQALLSLLPTTHATTLPPALVEAASGLLAQSRHRASTLKADEEIARAYACAHLACDRLKTSLNLPPIDPRPPIPPRIYKRLYTHLDTILPASSSTPSKTSAFASPRVRTPGSRLRDQQRDLASNTSPLASKNRNNNNNSPSLSALRNRTTTNPPTPSKTRTPKPTTTTDSDSDLPRWMRPTLRHLLSHLSLPPALGPVIASGLESVLLSPTTADDAFAQSNRAAVLGALLLFVWRGVTWPGDTPVDRERYVQFRRDVAGALGRARREVEGVEWEGWGEAQGVAPRELDAAAVRGGRRGWFEMEWVEGVGDLVDRGVGQEERGEDGDGEGNGEKEVVVGQVRRRPDTMFQERYDYLGERKRKAYGEWKEGVMKRIRELEAR</sequence>
<keyword evidence="5" id="KW-0539">Nucleus</keyword>
<dbReference type="Pfam" id="PF05460">
    <property type="entry name" value="ORC6"/>
    <property type="match status" value="1"/>
</dbReference>
<evidence type="ECO:0000256" key="3">
    <source>
        <dbReference type="ARBA" id="ARBA00022705"/>
    </source>
</evidence>
<keyword evidence="3" id="KW-0235">DNA replication</keyword>
<evidence type="ECO:0000256" key="6">
    <source>
        <dbReference type="SAM" id="MobiDB-lite"/>
    </source>
</evidence>
<organism evidence="8 9">
    <name type="scientific">Staphylotrichum tortipilum</name>
    <dbReference type="NCBI Taxonomy" id="2831512"/>
    <lineage>
        <taxon>Eukaryota</taxon>
        <taxon>Fungi</taxon>
        <taxon>Dikarya</taxon>
        <taxon>Ascomycota</taxon>
        <taxon>Pezizomycotina</taxon>
        <taxon>Sordariomycetes</taxon>
        <taxon>Sordariomycetidae</taxon>
        <taxon>Sordariales</taxon>
        <taxon>Chaetomiaceae</taxon>
        <taxon>Staphylotrichum</taxon>
    </lineage>
</organism>
<feature type="compositionally biased region" description="Low complexity" evidence="6">
    <location>
        <begin position="96"/>
        <end position="111"/>
    </location>
</feature>